<dbReference type="SUPFAM" id="SSF52047">
    <property type="entry name" value="RNI-like"/>
    <property type="match status" value="1"/>
</dbReference>
<organism evidence="1 2">
    <name type="scientific">Armillaria tabescens</name>
    <name type="common">Ringless honey mushroom</name>
    <name type="synonym">Agaricus tabescens</name>
    <dbReference type="NCBI Taxonomy" id="1929756"/>
    <lineage>
        <taxon>Eukaryota</taxon>
        <taxon>Fungi</taxon>
        <taxon>Dikarya</taxon>
        <taxon>Basidiomycota</taxon>
        <taxon>Agaricomycotina</taxon>
        <taxon>Agaricomycetes</taxon>
        <taxon>Agaricomycetidae</taxon>
        <taxon>Agaricales</taxon>
        <taxon>Marasmiineae</taxon>
        <taxon>Physalacriaceae</taxon>
        <taxon>Desarmillaria</taxon>
    </lineage>
</organism>
<comment type="caution">
    <text evidence="1">The sequence shown here is derived from an EMBL/GenBank/DDBJ whole genome shotgun (WGS) entry which is preliminary data.</text>
</comment>
<dbReference type="EMBL" id="JAUEPS010000010">
    <property type="protein sequence ID" value="KAK0461738.1"/>
    <property type="molecule type" value="Genomic_DNA"/>
</dbReference>
<evidence type="ECO:0008006" key="3">
    <source>
        <dbReference type="Google" id="ProtNLM"/>
    </source>
</evidence>
<accession>A0AA39NA05</accession>
<keyword evidence="2" id="KW-1185">Reference proteome</keyword>
<proteinExistence type="predicted"/>
<dbReference type="AlphaFoldDB" id="A0AA39NA05"/>
<dbReference type="InterPro" id="IPR032675">
    <property type="entry name" value="LRR_dom_sf"/>
</dbReference>
<gene>
    <name evidence="1" type="ORF">EV420DRAFT_125636</name>
</gene>
<dbReference type="Gene3D" id="3.80.10.10">
    <property type="entry name" value="Ribonuclease Inhibitor"/>
    <property type="match status" value="1"/>
</dbReference>
<dbReference type="GeneID" id="85350324"/>
<dbReference type="Proteomes" id="UP001175211">
    <property type="component" value="Unassembled WGS sequence"/>
</dbReference>
<protein>
    <recommendedName>
        <fullName evidence="3">F-box domain-containing protein</fullName>
    </recommendedName>
</protein>
<reference evidence="1" key="1">
    <citation type="submission" date="2023-06" db="EMBL/GenBank/DDBJ databases">
        <authorList>
            <consortium name="Lawrence Berkeley National Laboratory"/>
            <person name="Ahrendt S."/>
            <person name="Sahu N."/>
            <person name="Indic B."/>
            <person name="Wong-Bajracharya J."/>
            <person name="Merenyi Z."/>
            <person name="Ke H.-M."/>
            <person name="Monk M."/>
            <person name="Kocsube S."/>
            <person name="Drula E."/>
            <person name="Lipzen A."/>
            <person name="Balint B."/>
            <person name="Henrissat B."/>
            <person name="Andreopoulos B."/>
            <person name="Martin F.M."/>
            <person name="Harder C.B."/>
            <person name="Rigling D."/>
            <person name="Ford K.L."/>
            <person name="Foster G.D."/>
            <person name="Pangilinan J."/>
            <person name="Papanicolaou A."/>
            <person name="Barry K."/>
            <person name="LaButti K."/>
            <person name="Viragh M."/>
            <person name="Koriabine M."/>
            <person name="Yan M."/>
            <person name="Riley R."/>
            <person name="Champramary S."/>
            <person name="Plett K.L."/>
            <person name="Tsai I.J."/>
            <person name="Slot J."/>
            <person name="Sipos G."/>
            <person name="Plett J."/>
            <person name="Nagy L.G."/>
            <person name="Grigoriev I.V."/>
        </authorList>
    </citation>
    <scope>NUCLEOTIDE SEQUENCE</scope>
    <source>
        <strain evidence="1">CCBAS 213</strain>
    </source>
</reference>
<dbReference type="RefSeq" id="XP_060333476.1">
    <property type="nucleotide sequence ID" value="XM_060466776.1"/>
</dbReference>
<name>A0AA39NA05_ARMTA</name>
<sequence>MTSKDIPYDIWECISTFIPETQLAKLFSVNRALYRAAMNARYRCVEFNEFNDHKMWLLERMKDPAVAKRVHTLHVETWSVFTSHHHRGSTIYCSDEIIRAMIGAVRGMTNLRELRIHWRNHLFSQDLVPFFTAVWNLKAAVHRLVLVAPLGRFRTLLSTATRKFSHLRELEIVVQKDSFSSTTENTNAANVQEDILTPFINNAGETLRSLFIRTAPGVNFAPVIASLGYFPHLRKLALVIHPSDSGLVEMLNAHAETLTHFEWAISSLDPDAMEDIDDAVECLISNVDLANMETLGLYITQRCYPTAIKCISKNSQSLTRLHIDGLCMRDDQLGKLTGLLGNSYLRALSTTVETLSFDVIRILSRLPSSLKSICLEFRNIKLPKEVSTLVTLPMLPVHQLDELNIRGAYLSLSQLNVVLSAFAHYFLLSGLETFKVDVQTMSPPLIDLLATRLPMIYSLWLRIIELTGENDEDERWLTRLVSDWLLQFCVCRTNIEL</sequence>
<evidence type="ECO:0000313" key="2">
    <source>
        <dbReference type="Proteomes" id="UP001175211"/>
    </source>
</evidence>
<evidence type="ECO:0000313" key="1">
    <source>
        <dbReference type="EMBL" id="KAK0461738.1"/>
    </source>
</evidence>